<proteinExistence type="inferred from homology"/>
<dbReference type="EMBL" id="JAWDJR010000001">
    <property type="protein sequence ID" value="KAK9980402.1"/>
    <property type="molecule type" value="Genomic_DNA"/>
</dbReference>
<dbReference type="GO" id="GO:0051607">
    <property type="term" value="P:defense response to virus"/>
    <property type="evidence" value="ECO:0007669"/>
    <property type="project" value="TreeGrafter"/>
</dbReference>
<evidence type="ECO:0000313" key="5">
    <source>
        <dbReference type="EMBL" id="KAK9980402.1"/>
    </source>
</evidence>
<gene>
    <name evidence="5" type="ORF">ABG768_000013</name>
</gene>
<evidence type="ECO:0000256" key="2">
    <source>
        <dbReference type="ARBA" id="ARBA00022803"/>
    </source>
</evidence>
<feature type="compositionally biased region" description="Basic and acidic residues" evidence="4">
    <location>
        <begin position="457"/>
        <end position="471"/>
    </location>
</feature>
<dbReference type="GO" id="GO:0005829">
    <property type="term" value="C:cytosol"/>
    <property type="evidence" value="ECO:0007669"/>
    <property type="project" value="TreeGrafter"/>
</dbReference>
<dbReference type="PANTHER" id="PTHR10271:SF29">
    <property type="entry name" value="INTERFERON-INDUCED PROTEIN WITH TETRATRICOPEPTIDE REPEATS-RELATED"/>
    <property type="match status" value="1"/>
</dbReference>
<reference evidence="5 6" key="1">
    <citation type="submission" date="2024-05" db="EMBL/GenBank/DDBJ databases">
        <title>A high-quality chromosomal-level genome assembly of Topmouth culter (Culter alburnus).</title>
        <authorList>
            <person name="Zhao H."/>
        </authorList>
    </citation>
    <scope>NUCLEOTIDE SEQUENCE [LARGE SCALE GENOMIC DNA]</scope>
    <source>
        <strain evidence="5">CATC2023</strain>
        <tissue evidence="5">Muscle</tissue>
    </source>
</reference>
<keyword evidence="6" id="KW-1185">Reference proteome</keyword>
<dbReference type="FunFam" id="1.25.40.10:FF:000032">
    <property type="entry name" value="Interferon-induced protein with tetratricopeptide repeats 5"/>
    <property type="match status" value="1"/>
</dbReference>
<evidence type="ECO:0008006" key="7">
    <source>
        <dbReference type="Google" id="ProtNLM"/>
    </source>
</evidence>
<evidence type="ECO:0000256" key="3">
    <source>
        <dbReference type="ARBA" id="ARBA00038336"/>
    </source>
</evidence>
<dbReference type="Pfam" id="PF13432">
    <property type="entry name" value="TPR_16"/>
    <property type="match status" value="1"/>
</dbReference>
<dbReference type="PANTHER" id="PTHR10271">
    <property type="entry name" value="INTERFERON-INDUCED PROTEIN WITH TETRATRICOPEPTIDE REPEATS"/>
    <property type="match status" value="1"/>
</dbReference>
<feature type="region of interest" description="Disordered" evidence="4">
    <location>
        <begin position="437"/>
        <end position="471"/>
    </location>
</feature>
<evidence type="ECO:0000256" key="1">
    <source>
        <dbReference type="ARBA" id="ARBA00022737"/>
    </source>
</evidence>
<dbReference type="AlphaFoldDB" id="A0AAW2B4N8"/>
<dbReference type="Proteomes" id="UP001479290">
    <property type="component" value="Unassembled WGS sequence"/>
</dbReference>
<sequence>MSSSQDSLKMKLDQLECHFTWDLNKDDLDLHNLPSRLEEQVRLDLSGAARALCSLGYVEFLLEHTQEALINLLESERLVKENPNCEKSLIVTYGNLAWVHFHRENFLECQSYLEKLEEIMETLPTEPSSVPEVLHEKGWAFLKFSQKYYPQAVDVFQVAVERDPDNSEWNAGYAHALYRTEPGISCTVDSPAVNQLRRAIDLNPDDGVLKVLLAIKLLSCPKSFMNEAEKLVETALNESPDHPDVLRYAAIFYRDHGSVDSAIEILKKALKSTNSYFIHHQLGVCYKTKKIILNKEKQDKSEIDKARNQSIYHLEMATQLKPSCIVAMSALAVQYGERGDPKDRERPFDTAEKNNEHLNTVNFDYAQFQLYSKRCEDSAIKHYKECLTMYPRTGESKNSAWKLKRTADKRKSCNPDDQTAKEILGLLQLTVEKHLKHNPNDQKAKEMLKSLQQPAEGDVRGHRERSEAFRQ</sequence>
<keyword evidence="1" id="KW-0677">Repeat</keyword>
<accession>A0AAW2B4N8</accession>
<dbReference type="Gene3D" id="1.25.40.10">
    <property type="entry name" value="Tetratricopeptide repeat domain"/>
    <property type="match status" value="3"/>
</dbReference>
<comment type="similarity">
    <text evidence="3">Belongs to the IFIT family.</text>
</comment>
<dbReference type="SUPFAM" id="SSF48452">
    <property type="entry name" value="TPR-like"/>
    <property type="match status" value="2"/>
</dbReference>
<dbReference type="InterPro" id="IPR019734">
    <property type="entry name" value="TPR_rpt"/>
</dbReference>
<feature type="compositionally biased region" description="Basic and acidic residues" evidence="4">
    <location>
        <begin position="438"/>
        <end position="448"/>
    </location>
</feature>
<keyword evidence="2" id="KW-0802">TPR repeat</keyword>
<dbReference type="InterPro" id="IPR011990">
    <property type="entry name" value="TPR-like_helical_dom_sf"/>
</dbReference>
<organism evidence="5 6">
    <name type="scientific">Culter alburnus</name>
    <name type="common">Topmouth culter</name>
    <dbReference type="NCBI Taxonomy" id="194366"/>
    <lineage>
        <taxon>Eukaryota</taxon>
        <taxon>Metazoa</taxon>
        <taxon>Chordata</taxon>
        <taxon>Craniata</taxon>
        <taxon>Vertebrata</taxon>
        <taxon>Euteleostomi</taxon>
        <taxon>Actinopterygii</taxon>
        <taxon>Neopterygii</taxon>
        <taxon>Teleostei</taxon>
        <taxon>Ostariophysi</taxon>
        <taxon>Cypriniformes</taxon>
        <taxon>Xenocyprididae</taxon>
        <taxon>Xenocypridinae</taxon>
        <taxon>Culter</taxon>
    </lineage>
</organism>
<comment type="caution">
    <text evidence="5">The sequence shown here is derived from an EMBL/GenBank/DDBJ whole genome shotgun (WGS) entry which is preliminary data.</text>
</comment>
<dbReference type="SMART" id="SM00028">
    <property type="entry name" value="TPR"/>
    <property type="match status" value="4"/>
</dbReference>
<name>A0AAW2B4N8_CULAL</name>
<evidence type="ECO:0000313" key="6">
    <source>
        <dbReference type="Proteomes" id="UP001479290"/>
    </source>
</evidence>
<evidence type="ECO:0000256" key="4">
    <source>
        <dbReference type="SAM" id="MobiDB-lite"/>
    </source>
</evidence>
<protein>
    <recommendedName>
        <fullName evidence="7">Interferon-induced protein with tetratricopeptide repeats 5</fullName>
    </recommendedName>
</protein>